<feature type="region of interest" description="Disordered" evidence="1">
    <location>
        <begin position="25"/>
        <end position="60"/>
    </location>
</feature>
<feature type="compositionally biased region" description="Low complexity" evidence="1">
    <location>
        <begin position="36"/>
        <end position="47"/>
    </location>
</feature>
<accession>A0ABC8QY20</accession>
<organism evidence="2 3">
    <name type="scientific">Ilex paraguariensis</name>
    <name type="common">yerba mate</name>
    <dbReference type="NCBI Taxonomy" id="185542"/>
    <lineage>
        <taxon>Eukaryota</taxon>
        <taxon>Viridiplantae</taxon>
        <taxon>Streptophyta</taxon>
        <taxon>Embryophyta</taxon>
        <taxon>Tracheophyta</taxon>
        <taxon>Spermatophyta</taxon>
        <taxon>Magnoliopsida</taxon>
        <taxon>eudicotyledons</taxon>
        <taxon>Gunneridae</taxon>
        <taxon>Pentapetalae</taxon>
        <taxon>asterids</taxon>
        <taxon>campanulids</taxon>
        <taxon>Aquifoliales</taxon>
        <taxon>Aquifoliaceae</taxon>
        <taxon>Ilex</taxon>
    </lineage>
</organism>
<evidence type="ECO:0000313" key="3">
    <source>
        <dbReference type="Proteomes" id="UP001642360"/>
    </source>
</evidence>
<evidence type="ECO:0000256" key="1">
    <source>
        <dbReference type="SAM" id="MobiDB-lite"/>
    </source>
</evidence>
<gene>
    <name evidence="2" type="ORF">ILEXP_LOCUS4685</name>
</gene>
<dbReference type="AlphaFoldDB" id="A0ABC8QY20"/>
<protein>
    <submittedName>
        <fullName evidence="2">Uncharacterized protein</fullName>
    </submittedName>
</protein>
<proteinExistence type="predicted"/>
<evidence type="ECO:0000313" key="2">
    <source>
        <dbReference type="EMBL" id="CAK9137660.1"/>
    </source>
</evidence>
<name>A0ABC8QY20_9AQUA</name>
<sequence length="60" mass="6503">LWAWERLLHICPQRLLPRAPLHDVHPDVGLADDVSPAPVHGAAPHVPALDDLPPGPRGSR</sequence>
<keyword evidence="3" id="KW-1185">Reference proteome</keyword>
<dbReference type="Proteomes" id="UP001642360">
    <property type="component" value="Unassembled WGS sequence"/>
</dbReference>
<feature type="non-terminal residue" evidence="2">
    <location>
        <position position="1"/>
    </location>
</feature>
<dbReference type="EMBL" id="CAUOFW020000832">
    <property type="protein sequence ID" value="CAK9137660.1"/>
    <property type="molecule type" value="Genomic_DNA"/>
</dbReference>
<comment type="caution">
    <text evidence="2">The sequence shown here is derived from an EMBL/GenBank/DDBJ whole genome shotgun (WGS) entry which is preliminary data.</text>
</comment>
<reference evidence="2 3" key="1">
    <citation type="submission" date="2024-02" db="EMBL/GenBank/DDBJ databases">
        <authorList>
            <person name="Vignale AGUSTIN F."/>
            <person name="Sosa J E."/>
            <person name="Modenutti C."/>
        </authorList>
    </citation>
    <scope>NUCLEOTIDE SEQUENCE [LARGE SCALE GENOMIC DNA]</scope>
</reference>